<organism evidence="1 2">
    <name type="scientific">Botrytis porri</name>
    <dbReference type="NCBI Taxonomy" id="87229"/>
    <lineage>
        <taxon>Eukaryota</taxon>
        <taxon>Fungi</taxon>
        <taxon>Dikarya</taxon>
        <taxon>Ascomycota</taxon>
        <taxon>Pezizomycotina</taxon>
        <taxon>Leotiomycetes</taxon>
        <taxon>Helotiales</taxon>
        <taxon>Sclerotiniaceae</taxon>
        <taxon>Botrytis</taxon>
    </lineage>
</organism>
<evidence type="ECO:0000313" key="1">
    <source>
        <dbReference type="EMBL" id="TGO92216.1"/>
    </source>
</evidence>
<dbReference type="SUPFAM" id="SSF81383">
    <property type="entry name" value="F-box domain"/>
    <property type="match status" value="1"/>
</dbReference>
<dbReference type="Proteomes" id="UP000297280">
    <property type="component" value="Unassembled WGS sequence"/>
</dbReference>
<keyword evidence="2" id="KW-1185">Reference proteome</keyword>
<reference evidence="1 2" key="1">
    <citation type="submission" date="2017-12" db="EMBL/GenBank/DDBJ databases">
        <title>Comparative genomics of Botrytis spp.</title>
        <authorList>
            <person name="Valero-Jimenez C.A."/>
            <person name="Tapia P."/>
            <person name="Veloso J."/>
            <person name="Silva-Moreno E."/>
            <person name="Staats M."/>
            <person name="Valdes J.H."/>
            <person name="Van Kan J.A.L."/>
        </authorList>
    </citation>
    <scope>NUCLEOTIDE SEQUENCE [LARGE SCALE GENOMIC DNA]</scope>
    <source>
        <strain evidence="1 2">MUCL3349</strain>
    </source>
</reference>
<dbReference type="EMBL" id="PQXO01000008">
    <property type="protein sequence ID" value="TGO92216.1"/>
    <property type="molecule type" value="Genomic_DNA"/>
</dbReference>
<name>A0A4Z1L6C2_9HELO</name>
<evidence type="ECO:0000313" key="2">
    <source>
        <dbReference type="Proteomes" id="UP000297280"/>
    </source>
</evidence>
<comment type="caution">
    <text evidence="1">The sequence shown here is derived from an EMBL/GenBank/DDBJ whole genome shotgun (WGS) entry which is preliminary data.</text>
</comment>
<dbReference type="InterPro" id="IPR036047">
    <property type="entry name" value="F-box-like_dom_sf"/>
</dbReference>
<accession>A0A4Z1L6C2</accession>
<protein>
    <submittedName>
        <fullName evidence="1">Uncharacterized protein</fullName>
    </submittedName>
</protein>
<sequence>MDPLEDGFLERYQRDEQEDLSNLSNLSISNPLHPLRLGPLLIQISEPHRVPNSTFLRTFMSRSTLIRITSPIGPQPCHLANLPKETFDVILGHLPPSSASSLALTCKGFLAAVGNGPFEALSRDRYETYVLLWSIEKDLPEQSVCHSCNRLHNTETALRYYRDGRNGCGESQKRHKALKCRLDTRLDWDYKELLDEDFSPRIFNMAMKHSLHYPDRREFLNALSGECTAKGDWHAWIKESQTDCRILRGSLIHRTQMVWITPINDRMPFALTMEQCAHTRVGCHKNGLVYTRSYGLSCDDDDEDSQCLSCDWDSPEVTLDLLKCRRCSTQCELTMKPLPMKESGMALYITRWVDLGSGTLDEKWQRYFHRGRFEFEYQEQTDSVSLSSAFENDGGFRNKIEDQRYASLFHSPVAENGETLRGHEVQTPRSLPITIGVISQDDLFKYHGFDSSSPPKSIYE</sequence>
<proteinExistence type="predicted"/>
<gene>
    <name evidence="1" type="ORF">BPOR_0008g00560</name>
</gene>
<dbReference type="AlphaFoldDB" id="A0A4Z1L6C2"/>